<sequence>MNRLEHFYICVPVPLNIIGNQENIKRKVISLNSGISIITYYDLEEQIVKWCNRDFNRIFKLSKSTIICKVTKIKLLVDQTRGKDTNHTVTKIWIFKHDLEEQEKDQVKDNTDDAHMVTLEEYTSKTCGNCGFIKKNLDGSKMFRCDSCDLITRTNSTSTSSTSFTISKSTTNFIYSYWIQFQGCTKQPREIVDLLKNNVSDMMCF</sequence>
<name>A0A397HS51_9GLOM</name>
<keyword evidence="2" id="KW-1185">Reference proteome</keyword>
<dbReference type="OrthoDB" id="2438399at2759"/>
<gene>
    <name evidence="1" type="ORF">Glove_326g164</name>
</gene>
<dbReference type="AlphaFoldDB" id="A0A397HS51"/>
<reference evidence="1 2" key="1">
    <citation type="submission" date="2018-08" db="EMBL/GenBank/DDBJ databases">
        <title>Genome and evolution of the arbuscular mycorrhizal fungus Diversispora epigaea (formerly Glomus versiforme) and its bacterial endosymbionts.</title>
        <authorList>
            <person name="Sun X."/>
            <person name="Fei Z."/>
            <person name="Harrison M."/>
        </authorList>
    </citation>
    <scope>NUCLEOTIDE SEQUENCE [LARGE SCALE GENOMIC DNA]</scope>
    <source>
        <strain evidence="1 2">IT104</strain>
    </source>
</reference>
<dbReference type="Proteomes" id="UP000266861">
    <property type="component" value="Unassembled WGS sequence"/>
</dbReference>
<organism evidence="1 2">
    <name type="scientific">Diversispora epigaea</name>
    <dbReference type="NCBI Taxonomy" id="1348612"/>
    <lineage>
        <taxon>Eukaryota</taxon>
        <taxon>Fungi</taxon>
        <taxon>Fungi incertae sedis</taxon>
        <taxon>Mucoromycota</taxon>
        <taxon>Glomeromycotina</taxon>
        <taxon>Glomeromycetes</taxon>
        <taxon>Diversisporales</taxon>
        <taxon>Diversisporaceae</taxon>
        <taxon>Diversispora</taxon>
    </lineage>
</organism>
<dbReference type="EMBL" id="PQFF01000298">
    <property type="protein sequence ID" value="RHZ64154.1"/>
    <property type="molecule type" value="Genomic_DNA"/>
</dbReference>
<protein>
    <submittedName>
        <fullName evidence="1">Uncharacterized protein</fullName>
    </submittedName>
</protein>
<evidence type="ECO:0000313" key="1">
    <source>
        <dbReference type="EMBL" id="RHZ64154.1"/>
    </source>
</evidence>
<accession>A0A397HS51</accession>
<evidence type="ECO:0000313" key="2">
    <source>
        <dbReference type="Proteomes" id="UP000266861"/>
    </source>
</evidence>
<comment type="caution">
    <text evidence="1">The sequence shown here is derived from an EMBL/GenBank/DDBJ whole genome shotgun (WGS) entry which is preliminary data.</text>
</comment>
<proteinExistence type="predicted"/>